<evidence type="ECO:0000313" key="8">
    <source>
        <dbReference type="Proteomes" id="UP000031189"/>
    </source>
</evidence>
<organism evidence="7 8">
    <name type="scientific">Terrisporobacter othiniensis</name>
    <dbReference type="NCBI Taxonomy" id="1577792"/>
    <lineage>
        <taxon>Bacteria</taxon>
        <taxon>Bacillati</taxon>
        <taxon>Bacillota</taxon>
        <taxon>Clostridia</taxon>
        <taxon>Peptostreptococcales</taxon>
        <taxon>Peptostreptococcaceae</taxon>
        <taxon>Terrisporobacter</taxon>
    </lineage>
</organism>
<dbReference type="Pfam" id="PF01699">
    <property type="entry name" value="Na_Ca_ex"/>
    <property type="match status" value="2"/>
</dbReference>
<evidence type="ECO:0000256" key="3">
    <source>
        <dbReference type="ARBA" id="ARBA00022989"/>
    </source>
</evidence>
<keyword evidence="4 5" id="KW-0472">Membrane</keyword>
<reference evidence="7 8" key="1">
    <citation type="submission" date="2014-12" db="EMBL/GenBank/DDBJ databases">
        <title>Draft genome sequence of Terrisporobacter sp. 08-306576, isolated from the blood culture of a bacteremia patient.</title>
        <authorList>
            <person name="Lund L.C."/>
            <person name="Sydenham T.V."/>
            <person name="Hogh S.V."/>
            <person name="Skov M.N."/>
            <person name="Kemp M."/>
            <person name="Justesen U.S."/>
        </authorList>
    </citation>
    <scope>NUCLEOTIDE SEQUENCE [LARGE SCALE GENOMIC DNA]</scope>
    <source>
        <strain evidence="7 8">08-306576</strain>
    </source>
</reference>
<evidence type="ECO:0000259" key="6">
    <source>
        <dbReference type="Pfam" id="PF01699"/>
    </source>
</evidence>
<accession>A0A0B3VX62</accession>
<dbReference type="EMBL" id="JWHR01000075">
    <property type="protein sequence ID" value="KHS57413.1"/>
    <property type="molecule type" value="Genomic_DNA"/>
</dbReference>
<dbReference type="STRING" id="1577792.QX51_08135"/>
<feature type="domain" description="Sodium/calcium exchanger membrane region" evidence="6">
    <location>
        <begin position="179"/>
        <end position="318"/>
    </location>
</feature>
<dbReference type="RefSeq" id="WP_039679415.1">
    <property type="nucleotide sequence ID" value="NZ_JWHR01000075.1"/>
</dbReference>
<dbReference type="AlphaFoldDB" id="A0A0B3VX62"/>
<evidence type="ECO:0000256" key="1">
    <source>
        <dbReference type="ARBA" id="ARBA00004141"/>
    </source>
</evidence>
<dbReference type="GO" id="GO:0008273">
    <property type="term" value="F:calcium, potassium:sodium antiporter activity"/>
    <property type="evidence" value="ECO:0007669"/>
    <property type="project" value="TreeGrafter"/>
</dbReference>
<feature type="transmembrane region" description="Helical" evidence="5">
    <location>
        <begin position="243"/>
        <end position="264"/>
    </location>
</feature>
<feature type="transmembrane region" description="Helical" evidence="5">
    <location>
        <begin position="101"/>
        <end position="118"/>
    </location>
</feature>
<feature type="transmembrane region" description="Helical" evidence="5">
    <location>
        <begin position="202"/>
        <end position="222"/>
    </location>
</feature>
<dbReference type="GO" id="GO:0006874">
    <property type="term" value="P:intracellular calcium ion homeostasis"/>
    <property type="evidence" value="ECO:0007669"/>
    <property type="project" value="TreeGrafter"/>
</dbReference>
<dbReference type="PANTHER" id="PTHR10846">
    <property type="entry name" value="SODIUM/POTASSIUM/CALCIUM EXCHANGER"/>
    <property type="match status" value="1"/>
</dbReference>
<dbReference type="InterPro" id="IPR004837">
    <property type="entry name" value="NaCa_Exmemb"/>
</dbReference>
<evidence type="ECO:0000256" key="4">
    <source>
        <dbReference type="ARBA" id="ARBA00023136"/>
    </source>
</evidence>
<sequence length="323" mass="34622">MTVVIILFLIGFLLITKGADIFIECTVQIGKKTGISELILGATIVSFATTLPELTVSVFASIDNHTTMSLGNAVGSIICNTGLILGLVAFISPFKVDKNMFFSKSAILLLSVLGLMILGSNGTITQGDGLLLIVILSFYMYSNIKSVSGKNRVNVSRNLEGDSGNSMKSSKHESFKTCVLFILGLIMMVVGSKLLVDNGVKLASFIGIPQGVISLTVIALGTSLPELVSSLTAIRKKHHGISVGNILGANILNITSVIGISSLINDLPILAQNIRVDFVFMTILLLTLILPTIKSSKIYRLQGLILLITYIIYITTIYFTYLA</sequence>
<keyword evidence="3 5" id="KW-1133">Transmembrane helix</keyword>
<dbReference type="GO" id="GO:0005886">
    <property type="term" value="C:plasma membrane"/>
    <property type="evidence" value="ECO:0007669"/>
    <property type="project" value="TreeGrafter"/>
</dbReference>
<proteinExistence type="predicted"/>
<dbReference type="GO" id="GO:0005262">
    <property type="term" value="F:calcium channel activity"/>
    <property type="evidence" value="ECO:0007669"/>
    <property type="project" value="TreeGrafter"/>
</dbReference>
<dbReference type="InterPro" id="IPR004481">
    <property type="entry name" value="K/Na/Ca-exchanger"/>
</dbReference>
<keyword evidence="8" id="KW-1185">Reference proteome</keyword>
<keyword evidence="2 5" id="KW-0812">Transmembrane</keyword>
<feature type="transmembrane region" description="Helical" evidence="5">
    <location>
        <begin position="73"/>
        <end position="94"/>
    </location>
</feature>
<evidence type="ECO:0000313" key="7">
    <source>
        <dbReference type="EMBL" id="KHS57413.1"/>
    </source>
</evidence>
<evidence type="ECO:0000256" key="5">
    <source>
        <dbReference type="SAM" id="Phobius"/>
    </source>
</evidence>
<feature type="transmembrane region" description="Helical" evidence="5">
    <location>
        <begin position="303"/>
        <end position="321"/>
    </location>
</feature>
<feature type="domain" description="Sodium/calcium exchanger membrane region" evidence="6">
    <location>
        <begin position="4"/>
        <end position="143"/>
    </location>
</feature>
<dbReference type="Gene3D" id="1.20.1420.30">
    <property type="entry name" value="NCX, central ion-binding region"/>
    <property type="match status" value="1"/>
</dbReference>
<name>A0A0B3VX62_9FIRM</name>
<feature type="transmembrane region" description="Helical" evidence="5">
    <location>
        <begin position="270"/>
        <end position="291"/>
    </location>
</feature>
<comment type="subcellular location">
    <subcellularLocation>
        <location evidence="1">Membrane</location>
        <topology evidence="1">Multi-pass membrane protein</topology>
    </subcellularLocation>
</comment>
<gene>
    <name evidence="7" type="ORF">QX51_08135</name>
</gene>
<dbReference type="NCBIfam" id="TIGR00367">
    <property type="entry name" value="calcium/sodium antiporter"/>
    <property type="match status" value="1"/>
</dbReference>
<evidence type="ECO:0000256" key="2">
    <source>
        <dbReference type="ARBA" id="ARBA00022692"/>
    </source>
</evidence>
<dbReference type="InterPro" id="IPR044880">
    <property type="entry name" value="NCX_ion-bd_dom_sf"/>
</dbReference>
<protein>
    <submittedName>
        <fullName evidence="7">Sodium:calcium antiporter</fullName>
    </submittedName>
</protein>
<comment type="caution">
    <text evidence="7">The sequence shown here is derived from an EMBL/GenBank/DDBJ whole genome shotgun (WGS) entry which is preliminary data.</text>
</comment>
<feature type="transmembrane region" description="Helical" evidence="5">
    <location>
        <begin position="177"/>
        <end position="196"/>
    </location>
</feature>
<dbReference type="PANTHER" id="PTHR10846:SF8">
    <property type="entry name" value="INNER MEMBRANE PROTEIN YRBG"/>
    <property type="match status" value="1"/>
</dbReference>
<dbReference type="OrthoDB" id="9794225at2"/>
<dbReference type="Proteomes" id="UP000031189">
    <property type="component" value="Unassembled WGS sequence"/>
</dbReference>
<feature type="transmembrane region" description="Helical" evidence="5">
    <location>
        <begin position="124"/>
        <end position="142"/>
    </location>
</feature>